<dbReference type="Pfam" id="PF00201">
    <property type="entry name" value="UDPGT"/>
    <property type="match status" value="1"/>
</dbReference>
<dbReference type="PANTHER" id="PTHR48047">
    <property type="entry name" value="GLYCOSYLTRANSFERASE"/>
    <property type="match status" value="1"/>
</dbReference>
<evidence type="ECO:0000256" key="2">
    <source>
        <dbReference type="ARBA" id="ARBA00022679"/>
    </source>
</evidence>
<evidence type="ECO:0000256" key="1">
    <source>
        <dbReference type="ARBA" id="ARBA00009995"/>
    </source>
</evidence>
<reference evidence="3 4" key="1">
    <citation type="journal article" date="2017" name="Mol. Plant">
        <title>The Genome of Medicinal Plant Macleaya cordata Provides New Insights into Benzylisoquinoline Alkaloids Metabolism.</title>
        <authorList>
            <person name="Liu X."/>
            <person name="Liu Y."/>
            <person name="Huang P."/>
            <person name="Ma Y."/>
            <person name="Qing Z."/>
            <person name="Tang Q."/>
            <person name="Cao H."/>
            <person name="Cheng P."/>
            <person name="Zheng Y."/>
            <person name="Yuan Z."/>
            <person name="Zhou Y."/>
            <person name="Liu J."/>
            <person name="Tang Z."/>
            <person name="Zhuo Y."/>
            <person name="Zhang Y."/>
            <person name="Yu L."/>
            <person name="Huang J."/>
            <person name="Yang P."/>
            <person name="Peng Q."/>
            <person name="Zhang J."/>
            <person name="Jiang W."/>
            <person name="Zhang Z."/>
            <person name="Lin K."/>
            <person name="Ro D.K."/>
            <person name="Chen X."/>
            <person name="Xiong X."/>
            <person name="Shang Y."/>
            <person name="Huang S."/>
            <person name="Zeng J."/>
        </authorList>
    </citation>
    <scope>NUCLEOTIDE SEQUENCE [LARGE SCALE GENOMIC DNA]</scope>
    <source>
        <strain evidence="4">cv. BLH2017</strain>
        <tissue evidence="3">Root</tissue>
    </source>
</reference>
<gene>
    <name evidence="3" type="ORF">BVC80_1553g19</name>
</gene>
<dbReference type="InParanoid" id="A0A200QY91"/>
<dbReference type="PANTHER" id="PTHR48047:SF8">
    <property type="entry name" value="FLAVONOL 3-O-GLUCOSYLTRANSFERASE UGT89B1"/>
    <property type="match status" value="1"/>
</dbReference>
<dbReference type="CDD" id="cd03784">
    <property type="entry name" value="GT1_Gtf-like"/>
    <property type="match status" value="1"/>
</dbReference>
<dbReference type="Gene3D" id="3.40.50.2000">
    <property type="entry name" value="Glycogen Phosphorylase B"/>
    <property type="match status" value="2"/>
</dbReference>
<comment type="caution">
    <text evidence="3">The sequence shown here is derived from an EMBL/GenBank/DDBJ whole genome shotgun (WGS) entry which is preliminary data.</text>
</comment>
<dbReference type="FunCoup" id="A0A200QY91">
    <property type="interactions" value="146"/>
</dbReference>
<accession>A0A200QY91</accession>
<dbReference type="OMA" id="KVVYVCF"/>
<dbReference type="FunFam" id="3.40.50.2000:FF:000143">
    <property type="entry name" value="UDP-glycosyltransferase 89B1"/>
    <property type="match status" value="1"/>
</dbReference>
<name>A0A200QY91_MACCD</name>
<dbReference type="Proteomes" id="UP000195402">
    <property type="component" value="Unassembled WGS sequence"/>
</dbReference>
<dbReference type="InterPro" id="IPR002213">
    <property type="entry name" value="UDP_glucos_trans"/>
</dbReference>
<comment type="similarity">
    <text evidence="1">Belongs to the UDP-glycosyltransferase family.</text>
</comment>
<sequence length="484" mass="52762">MSSSTIRSSPGAHVLVFPYPAQGHMIPLLDLTHQLAVRGLTITILTTPKNLPLLNPLLSKNPSNIQTLILPFPNNPNPTIPRGVENVKDLPPNSFGAVMRAMGELYNPILHWFKSHPSPPVAIISDFFLGWTHHLACHLSIPRIVFSPSGALAVAVIDSLWRHLPRLDDDPNDPNVLIPFTNISNSPVYPWWQLSPIYRSYKQGDPDSEFIKDGMLANVASWGIIVNSFSELESVYLDHLRKRDNDLGYNGRVWAVGPLLPPDDDNVGPTERGGSGSVATNDLLRWLDTCPDNSVAYVCFGSQAVLTNKQMEGLAAGLECTGARFLWCVKEATKGHVETGYGKVPAGFEDRTAGRGMVIRGWAPQLLILRHRAVGSFLTHCGWNSVLEGLSTGVVMLAWPMQADQFSNATLLVDQMKVAVKVCEGARTVPDAAELGRAVAESVSENRSERVRAMELCKASHDAVKEGGSSFKDLDSLVSVLSGL</sequence>
<dbReference type="AlphaFoldDB" id="A0A200QY91"/>
<dbReference type="EMBL" id="MVGT01000777">
    <property type="protein sequence ID" value="OVA15426.1"/>
    <property type="molecule type" value="Genomic_DNA"/>
</dbReference>
<dbReference type="GO" id="GO:0035251">
    <property type="term" value="F:UDP-glucosyltransferase activity"/>
    <property type="evidence" value="ECO:0007669"/>
    <property type="project" value="TreeGrafter"/>
</dbReference>
<proteinExistence type="inferred from homology"/>
<evidence type="ECO:0000313" key="3">
    <source>
        <dbReference type="EMBL" id="OVA15426.1"/>
    </source>
</evidence>
<dbReference type="SUPFAM" id="SSF53756">
    <property type="entry name" value="UDP-Glycosyltransferase/glycogen phosphorylase"/>
    <property type="match status" value="1"/>
</dbReference>
<evidence type="ECO:0000313" key="4">
    <source>
        <dbReference type="Proteomes" id="UP000195402"/>
    </source>
</evidence>
<keyword evidence="2 3" id="KW-0808">Transferase</keyword>
<dbReference type="OrthoDB" id="5835829at2759"/>
<organism evidence="3 4">
    <name type="scientific">Macleaya cordata</name>
    <name type="common">Five-seeded plume-poppy</name>
    <name type="synonym">Bocconia cordata</name>
    <dbReference type="NCBI Taxonomy" id="56857"/>
    <lineage>
        <taxon>Eukaryota</taxon>
        <taxon>Viridiplantae</taxon>
        <taxon>Streptophyta</taxon>
        <taxon>Embryophyta</taxon>
        <taxon>Tracheophyta</taxon>
        <taxon>Spermatophyta</taxon>
        <taxon>Magnoliopsida</taxon>
        <taxon>Ranunculales</taxon>
        <taxon>Papaveraceae</taxon>
        <taxon>Papaveroideae</taxon>
        <taxon>Macleaya</taxon>
    </lineage>
</organism>
<dbReference type="FunFam" id="3.40.50.2000:FF:000064">
    <property type="entry name" value="Glycosyltransferase"/>
    <property type="match status" value="1"/>
</dbReference>
<keyword evidence="4" id="KW-1185">Reference proteome</keyword>
<protein>
    <submittedName>
        <fullName evidence="3">UDP-glucuronosyl/UDP-glucosyltransferase</fullName>
    </submittedName>
</protein>